<reference evidence="9 10" key="1">
    <citation type="submission" date="2020-10" db="EMBL/GenBank/DDBJ databases">
        <title>Blautia liquoris sp.nov., isolated from the mud in a fermentation cellar used for the production of Chinese strong-flavoured liquor.</title>
        <authorList>
            <person name="Lu L."/>
        </authorList>
    </citation>
    <scope>NUCLEOTIDE SEQUENCE [LARGE SCALE GENOMIC DNA]</scope>
    <source>
        <strain evidence="9 10">LZLJ-3</strain>
    </source>
</reference>
<comment type="subcellular location">
    <subcellularLocation>
        <location evidence="1 7">Cell membrane</location>
        <topology evidence="1 7">Multi-pass membrane protein</topology>
    </subcellularLocation>
</comment>
<keyword evidence="4 7" id="KW-0812">Transmembrane</keyword>
<dbReference type="InterPro" id="IPR000515">
    <property type="entry name" value="MetI-like"/>
</dbReference>
<name>A0A7M2RM46_9FIRM</name>
<evidence type="ECO:0000256" key="4">
    <source>
        <dbReference type="ARBA" id="ARBA00022692"/>
    </source>
</evidence>
<feature type="transmembrane region" description="Helical" evidence="7">
    <location>
        <begin position="102"/>
        <end position="122"/>
    </location>
</feature>
<keyword evidence="6 7" id="KW-0472">Membrane</keyword>
<dbReference type="InterPro" id="IPR051393">
    <property type="entry name" value="ABC_transporter_permease"/>
</dbReference>
<feature type="transmembrane region" description="Helical" evidence="7">
    <location>
        <begin position="261"/>
        <end position="281"/>
    </location>
</feature>
<keyword evidence="2 7" id="KW-0813">Transport</keyword>
<evidence type="ECO:0000256" key="2">
    <source>
        <dbReference type="ARBA" id="ARBA00022448"/>
    </source>
</evidence>
<evidence type="ECO:0000256" key="3">
    <source>
        <dbReference type="ARBA" id="ARBA00022475"/>
    </source>
</evidence>
<dbReference type="KEGG" id="bliq:INP51_12540"/>
<dbReference type="Gene3D" id="1.10.3720.10">
    <property type="entry name" value="MetI-like"/>
    <property type="match status" value="1"/>
</dbReference>
<feature type="transmembrane region" description="Helical" evidence="7">
    <location>
        <begin position="7"/>
        <end position="28"/>
    </location>
</feature>
<protein>
    <submittedName>
        <fullName evidence="9">Sugar ABC transporter permease</fullName>
    </submittedName>
</protein>
<dbReference type="SUPFAM" id="SSF161098">
    <property type="entry name" value="MetI-like"/>
    <property type="match status" value="1"/>
</dbReference>
<keyword evidence="10" id="KW-1185">Reference proteome</keyword>
<dbReference type="Pfam" id="PF00528">
    <property type="entry name" value="BPD_transp_1"/>
    <property type="match status" value="1"/>
</dbReference>
<feature type="transmembrane region" description="Helical" evidence="7">
    <location>
        <begin position="71"/>
        <end position="90"/>
    </location>
</feature>
<dbReference type="PANTHER" id="PTHR30193:SF37">
    <property type="entry name" value="INNER MEMBRANE ABC TRANSPORTER PERMEASE PROTEIN YCJO"/>
    <property type="match status" value="1"/>
</dbReference>
<dbReference type="InterPro" id="IPR035906">
    <property type="entry name" value="MetI-like_sf"/>
</dbReference>
<comment type="similarity">
    <text evidence="7">Belongs to the binding-protein-dependent transport system permease family.</text>
</comment>
<evidence type="ECO:0000256" key="7">
    <source>
        <dbReference type="RuleBase" id="RU363032"/>
    </source>
</evidence>
<dbReference type="GO" id="GO:0055085">
    <property type="term" value="P:transmembrane transport"/>
    <property type="evidence" value="ECO:0007669"/>
    <property type="project" value="InterPro"/>
</dbReference>
<evidence type="ECO:0000313" key="9">
    <source>
        <dbReference type="EMBL" id="QOV21054.1"/>
    </source>
</evidence>
<dbReference type="GO" id="GO:0005886">
    <property type="term" value="C:plasma membrane"/>
    <property type="evidence" value="ECO:0007669"/>
    <property type="project" value="UniProtKB-SubCell"/>
</dbReference>
<proteinExistence type="inferred from homology"/>
<evidence type="ECO:0000313" key="10">
    <source>
        <dbReference type="Proteomes" id="UP000593601"/>
    </source>
</evidence>
<dbReference type="PROSITE" id="PS50928">
    <property type="entry name" value="ABC_TM1"/>
    <property type="match status" value="1"/>
</dbReference>
<feature type="domain" description="ABC transmembrane type-1" evidence="8">
    <location>
        <begin position="66"/>
        <end position="282"/>
    </location>
</feature>
<evidence type="ECO:0000256" key="5">
    <source>
        <dbReference type="ARBA" id="ARBA00022989"/>
    </source>
</evidence>
<dbReference type="AlphaFoldDB" id="A0A7M2RM46"/>
<dbReference type="CDD" id="cd06261">
    <property type="entry name" value="TM_PBP2"/>
    <property type="match status" value="1"/>
</dbReference>
<evidence type="ECO:0000256" key="1">
    <source>
        <dbReference type="ARBA" id="ARBA00004651"/>
    </source>
</evidence>
<sequence length="294" mass="32755">MYKNRKIVLLFISPVIIGLSIFVYYPLIQTILGSLFEWMSYSPEHKWVGLHNYVSVFTNKGFGRILFNNSIYAVISVICQVGISMVLAACLEEMFMRKFQGFFRTVLFLPSLISMSVIALLWKCIFNPNNGLINTFLISVLGVTNLPTWLGDEQLAIFCCIFISQWQYVGYCVLLDLIGIQKIPQEIYESAVIDGAGSIKKFFYITLPMGKESILVTSILTLVGSYKIFTEIQVLTGGGPGRASEVLATAMYRAAFVNDEMGVASAYAVIIFTITLVLSLVQMKVSNTGKEADL</sequence>
<keyword evidence="3" id="KW-1003">Cell membrane</keyword>
<accession>A0A7M2RM46</accession>
<dbReference type="PANTHER" id="PTHR30193">
    <property type="entry name" value="ABC TRANSPORTER PERMEASE PROTEIN"/>
    <property type="match status" value="1"/>
</dbReference>
<evidence type="ECO:0000256" key="6">
    <source>
        <dbReference type="ARBA" id="ARBA00023136"/>
    </source>
</evidence>
<keyword evidence="5 7" id="KW-1133">Transmembrane helix</keyword>
<evidence type="ECO:0000259" key="8">
    <source>
        <dbReference type="PROSITE" id="PS50928"/>
    </source>
</evidence>
<dbReference type="Proteomes" id="UP000593601">
    <property type="component" value="Chromosome"/>
</dbReference>
<organism evidence="9 10">
    <name type="scientific">Blautia liquoris</name>
    <dbReference type="NCBI Taxonomy" id="2779518"/>
    <lineage>
        <taxon>Bacteria</taxon>
        <taxon>Bacillati</taxon>
        <taxon>Bacillota</taxon>
        <taxon>Clostridia</taxon>
        <taxon>Lachnospirales</taxon>
        <taxon>Lachnospiraceae</taxon>
        <taxon>Blautia</taxon>
    </lineage>
</organism>
<gene>
    <name evidence="9" type="ORF">INP51_12540</name>
</gene>
<dbReference type="EMBL" id="CP063304">
    <property type="protein sequence ID" value="QOV21054.1"/>
    <property type="molecule type" value="Genomic_DNA"/>
</dbReference>